<keyword evidence="9 16" id="KW-1278">Translocase</keyword>
<keyword evidence="13 16" id="KW-0472">Membrane</keyword>
<comment type="subcellular location">
    <subcellularLocation>
        <location evidence="3 16 17">Cell membrane</location>
        <topology evidence="3 16 17">Single-pass membrane protein</topology>
    </subcellularLocation>
</comment>
<evidence type="ECO:0000256" key="13">
    <source>
        <dbReference type="ARBA" id="ARBA00023136"/>
    </source>
</evidence>
<feature type="transmembrane region" description="Helical" evidence="16 17">
    <location>
        <begin position="7"/>
        <end position="34"/>
    </location>
</feature>
<keyword evidence="7 16" id="KW-1003">Cell membrane</keyword>
<evidence type="ECO:0000256" key="6">
    <source>
        <dbReference type="ARBA" id="ARBA00022448"/>
    </source>
</evidence>
<comment type="subunit">
    <text evidence="5 16">Heterotrimer of an alpha, a beta and a gamma subunit.</text>
</comment>
<comment type="caution">
    <text evidence="16">Lacks conserved residue(s) required for the propagation of feature annotation.</text>
</comment>
<evidence type="ECO:0000256" key="9">
    <source>
        <dbReference type="ARBA" id="ARBA00022967"/>
    </source>
</evidence>
<keyword evidence="11 16" id="KW-0915">Sodium</keyword>
<evidence type="ECO:0000256" key="5">
    <source>
        <dbReference type="ARBA" id="ARBA00011869"/>
    </source>
</evidence>
<dbReference type="Pfam" id="PF04277">
    <property type="entry name" value="OAD_gamma"/>
    <property type="match status" value="1"/>
</dbReference>
<evidence type="ECO:0000256" key="8">
    <source>
        <dbReference type="ARBA" id="ARBA00022692"/>
    </source>
</evidence>
<evidence type="ECO:0000256" key="1">
    <source>
        <dbReference type="ARBA" id="ARBA00001959"/>
    </source>
</evidence>
<reference evidence="18" key="1">
    <citation type="submission" date="2019-02" db="EMBL/GenBank/DDBJ databases">
        <authorList>
            <person name="Li S.-H."/>
        </authorList>
    </citation>
    <scope>NUCLEOTIDE SEQUENCE</scope>
    <source>
        <strain evidence="18">IMCC14734</strain>
    </source>
</reference>
<evidence type="ECO:0000256" key="15">
    <source>
        <dbReference type="ARBA" id="ARBA00048176"/>
    </source>
</evidence>
<comment type="catalytic activity">
    <reaction evidence="15 16 17">
        <text>oxaloacetate + 2 Na(+)(in) + H(+) = pyruvate + 2 Na(+)(out) + CO2</text>
        <dbReference type="Rhea" id="RHEA:57724"/>
        <dbReference type="ChEBI" id="CHEBI:15361"/>
        <dbReference type="ChEBI" id="CHEBI:15378"/>
        <dbReference type="ChEBI" id="CHEBI:16452"/>
        <dbReference type="ChEBI" id="CHEBI:16526"/>
        <dbReference type="ChEBI" id="CHEBI:29101"/>
        <dbReference type="EC" id="7.2.4.2"/>
    </reaction>
</comment>
<comment type="similarity">
    <text evidence="4 16 17">Belongs to the OadG family.</text>
</comment>
<comment type="caution">
    <text evidence="18">The sequence shown here is derived from an EMBL/GenBank/DDBJ whole genome shotgun (WGS) entry which is preliminary data.</text>
</comment>
<evidence type="ECO:0000256" key="7">
    <source>
        <dbReference type="ARBA" id="ARBA00022475"/>
    </source>
</evidence>
<dbReference type="InterPro" id="IPR023424">
    <property type="entry name" value="OadG"/>
</dbReference>
<evidence type="ECO:0000313" key="18">
    <source>
        <dbReference type="EMBL" id="MCX2981037.1"/>
    </source>
</evidence>
<name>A0ABT3TFE7_9GAMM</name>
<keyword evidence="8 16" id="KW-0812">Transmembrane</keyword>
<dbReference type="Proteomes" id="UP001143362">
    <property type="component" value="Unassembled WGS sequence"/>
</dbReference>
<evidence type="ECO:0000256" key="2">
    <source>
        <dbReference type="ARBA" id="ARBA00003002"/>
    </source>
</evidence>
<keyword evidence="19" id="KW-1185">Reference proteome</keyword>
<evidence type="ECO:0000256" key="12">
    <source>
        <dbReference type="ARBA" id="ARBA00023065"/>
    </source>
</evidence>
<dbReference type="EC" id="7.2.4.2" evidence="16"/>
<dbReference type="EMBL" id="SHNN01000002">
    <property type="protein sequence ID" value="MCX2981037.1"/>
    <property type="molecule type" value="Genomic_DNA"/>
</dbReference>
<evidence type="ECO:0000256" key="11">
    <source>
        <dbReference type="ARBA" id="ARBA00023053"/>
    </source>
</evidence>
<organism evidence="18 19">
    <name type="scientific">Candidatus Litorirhabdus singularis</name>
    <dbReference type="NCBI Taxonomy" id="2518993"/>
    <lineage>
        <taxon>Bacteria</taxon>
        <taxon>Pseudomonadati</taxon>
        <taxon>Pseudomonadota</taxon>
        <taxon>Gammaproteobacteria</taxon>
        <taxon>Cellvibrionales</taxon>
        <taxon>Halieaceae</taxon>
        <taxon>Candidatus Litorirhabdus</taxon>
    </lineage>
</organism>
<evidence type="ECO:0000256" key="14">
    <source>
        <dbReference type="ARBA" id="ARBA00023201"/>
    </source>
</evidence>
<evidence type="ECO:0000256" key="16">
    <source>
        <dbReference type="HAMAP-Rule" id="MF_00404"/>
    </source>
</evidence>
<comment type="function">
    <text evidence="2 16 17">Catalyzes the decarboxylation of oxaloacetate coupled to Na(+) translocation.</text>
</comment>
<evidence type="ECO:0000313" key="19">
    <source>
        <dbReference type="Proteomes" id="UP001143362"/>
    </source>
</evidence>
<comment type="cofactor">
    <cofactor evidence="1 16 17">
        <name>Na(+)</name>
        <dbReference type="ChEBI" id="CHEBI:29101"/>
    </cofactor>
</comment>
<keyword evidence="14 16" id="KW-0739">Sodium transport</keyword>
<gene>
    <name evidence="16" type="primary">oadG</name>
    <name evidence="18" type="ORF">EYC98_09195</name>
</gene>
<proteinExistence type="inferred from homology"/>
<evidence type="ECO:0000256" key="10">
    <source>
        <dbReference type="ARBA" id="ARBA00022989"/>
    </source>
</evidence>
<feature type="transmembrane region" description="Helical" evidence="16 17">
    <location>
        <begin position="46"/>
        <end position="69"/>
    </location>
</feature>
<keyword evidence="6 16" id="KW-0813">Transport</keyword>
<accession>A0ABT3TFE7</accession>
<protein>
    <recommendedName>
        <fullName evidence="16">Probable oxaloacetate decarboxylase gamma chain</fullName>
        <ecNumber evidence="16">7.2.4.2</ecNumber>
    </recommendedName>
</protein>
<keyword evidence="12 16" id="KW-0406">Ion transport</keyword>
<evidence type="ECO:0000256" key="17">
    <source>
        <dbReference type="RuleBase" id="RU004278"/>
    </source>
</evidence>
<keyword evidence="10 16" id="KW-1133">Transmembrane helix</keyword>
<sequence>MSQGLELMLFGMGTVVIFLTLLVLITTVMSALVARFPPSPADTLAAPLPVSATTSVTDPVLLSVISAAIHHHRKGR</sequence>
<dbReference type="HAMAP" id="MF_00404">
    <property type="entry name" value="OadG"/>
    <property type="match status" value="1"/>
</dbReference>
<evidence type="ECO:0000256" key="4">
    <source>
        <dbReference type="ARBA" id="ARBA00005844"/>
    </source>
</evidence>
<evidence type="ECO:0000256" key="3">
    <source>
        <dbReference type="ARBA" id="ARBA00004162"/>
    </source>
</evidence>
<dbReference type="InterPro" id="IPR005899">
    <property type="entry name" value="Na_pump_deCOase"/>
</dbReference>
<dbReference type="NCBIfam" id="TIGR01195">
    <property type="entry name" value="oadG_fam"/>
    <property type="match status" value="1"/>
</dbReference>